<reference evidence="1" key="1">
    <citation type="submission" date="2022-03" db="EMBL/GenBank/DDBJ databases">
        <title>Genomic analyses of argali, domestic sheep and their hybrids provide insights into chromosomal evolution, heterosis and genetic basis of agronomic traits.</title>
        <authorList>
            <person name="Li M."/>
        </authorList>
    </citation>
    <scope>NUCLEOTIDE SEQUENCE</scope>
    <source>
        <strain evidence="1">CAU-MHL-2022a</strain>
        <tissue evidence="1">Skin</tissue>
    </source>
</reference>
<name>A0AAD4TJE3_OVIAM</name>
<dbReference type="Proteomes" id="UP001214576">
    <property type="component" value="Unassembled WGS sequence"/>
</dbReference>
<sequence>MDLLKMSPLVQKPPLDLTGSKTLAFAIDRDWPAEQQAALEVLAMNSCITCACLLHSPITLDSFTVPVTLA</sequence>
<evidence type="ECO:0000313" key="1">
    <source>
        <dbReference type="EMBL" id="KAI4529187.1"/>
    </source>
</evidence>
<comment type="caution">
    <text evidence="1">The sequence shown here is derived from an EMBL/GenBank/DDBJ whole genome shotgun (WGS) entry which is preliminary data.</text>
</comment>
<accession>A0AAD4TJE3</accession>
<gene>
    <name evidence="1" type="ORF">MG293_020861</name>
</gene>
<dbReference type="EMBL" id="JAKZEL010000029">
    <property type="protein sequence ID" value="KAI4529187.1"/>
    <property type="molecule type" value="Genomic_DNA"/>
</dbReference>
<organism evidence="1 2">
    <name type="scientific">Ovis ammon polii</name>
    <dbReference type="NCBI Taxonomy" id="230172"/>
    <lineage>
        <taxon>Eukaryota</taxon>
        <taxon>Metazoa</taxon>
        <taxon>Chordata</taxon>
        <taxon>Craniata</taxon>
        <taxon>Vertebrata</taxon>
        <taxon>Euteleostomi</taxon>
        <taxon>Mammalia</taxon>
        <taxon>Eutheria</taxon>
        <taxon>Laurasiatheria</taxon>
        <taxon>Artiodactyla</taxon>
        <taxon>Ruminantia</taxon>
        <taxon>Pecora</taxon>
        <taxon>Bovidae</taxon>
        <taxon>Caprinae</taxon>
        <taxon>Ovis</taxon>
    </lineage>
</organism>
<keyword evidence="2" id="KW-1185">Reference proteome</keyword>
<proteinExistence type="predicted"/>
<dbReference type="AlphaFoldDB" id="A0AAD4TJE3"/>
<evidence type="ECO:0000313" key="2">
    <source>
        <dbReference type="Proteomes" id="UP001214576"/>
    </source>
</evidence>
<protein>
    <submittedName>
        <fullName evidence="1">Uncharacterized protein</fullName>
    </submittedName>
</protein>